<dbReference type="AlphaFoldDB" id="A0A699Y6Z8"/>
<evidence type="ECO:0008006" key="4">
    <source>
        <dbReference type="Google" id="ProtNLM"/>
    </source>
</evidence>
<gene>
    <name evidence="2" type="ORF">HaLaN_00361</name>
</gene>
<protein>
    <recommendedName>
        <fullName evidence="4">Secreted protein</fullName>
    </recommendedName>
</protein>
<organism evidence="2 3">
    <name type="scientific">Haematococcus lacustris</name>
    <name type="common">Green alga</name>
    <name type="synonym">Haematococcus pluvialis</name>
    <dbReference type="NCBI Taxonomy" id="44745"/>
    <lineage>
        <taxon>Eukaryota</taxon>
        <taxon>Viridiplantae</taxon>
        <taxon>Chlorophyta</taxon>
        <taxon>core chlorophytes</taxon>
        <taxon>Chlorophyceae</taxon>
        <taxon>CS clade</taxon>
        <taxon>Chlamydomonadales</taxon>
        <taxon>Haematococcaceae</taxon>
        <taxon>Haematococcus</taxon>
    </lineage>
</organism>
<dbReference type="Proteomes" id="UP000485058">
    <property type="component" value="Unassembled WGS sequence"/>
</dbReference>
<sequence length="106" mass="11225">MVKPWLQGCQWAGLFAAVAAAHCGPGHKPKKAKKGVLRNVLEGVVAGVLEGALKGVLRVPAKGCITTPAQPHLIRFLLPTGLAGCVLAECFSDVQHTYHPVMQNHI</sequence>
<accession>A0A699Y6Z8</accession>
<evidence type="ECO:0000313" key="2">
    <source>
        <dbReference type="EMBL" id="GFH05833.1"/>
    </source>
</evidence>
<feature type="signal peptide" evidence="1">
    <location>
        <begin position="1"/>
        <end position="20"/>
    </location>
</feature>
<keyword evidence="1" id="KW-0732">Signal</keyword>
<proteinExistence type="predicted"/>
<feature type="chain" id="PRO_5025592729" description="Secreted protein" evidence="1">
    <location>
        <begin position="21"/>
        <end position="106"/>
    </location>
</feature>
<evidence type="ECO:0000313" key="3">
    <source>
        <dbReference type="Proteomes" id="UP000485058"/>
    </source>
</evidence>
<reference evidence="2 3" key="1">
    <citation type="submission" date="2020-02" db="EMBL/GenBank/DDBJ databases">
        <title>Draft genome sequence of Haematococcus lacustris strain NIES-144.</title>
        <authorList>
            <person name="Morimoto D."/>
            <person name="Nakagawa S."/>
            <person name="Yoshida T."/>
            <person name="Sawayama S."/>
        </authorList>
    </citation>
    <scope>NUCLEOTIDE SEQUENCE [LARGE SCALE GENOMIC DNA]</scope>
    <source>
        <strain evidence="2 3">NIES-144</strain>
    </source>
</reference>
<dbReference type="EMBL" id="BLLF01000010">
    <property type="protein sequence ID" value="GFH05833.1"/>
    <property type="molecule type" value="Genomic_DNA"/>
</dbReference>
<comment type="caution">
    <text evidence="2">The sequence shown here is derived from an EMBL/GenBank/DDBJ whole genome shotgun (WGS) entry which is preliminary data.</text>
</comment>
<name>A0A699Y6Z8_HAELA</name>
<keyword evidence="3" id="KW-1185">Reference proteome</keyword>
<evidence type="ECO:0000256" key="1">
    <source>
        <dbReference type="SAM" id="SignalP"/>
    </source>
</evidence>